<name>A0A165AWU4_9APHY</name>
<sequence length="441" mass="49482">MDHEHDHEMQDENEQPLYEEVYEEGHSTYQGQYDEEEEHDSRNEGDSRPETAPLTPPHVSRPLGRFMTPQLTIADRHVRLPNLRYSVGPGTQGSDTSMYGTSSTFDVSGPRRVRLVEPWKIEDIVVPLNDTEAAEDEEHKHVEETKTTEEEESKAPEPSPKKRGKVSVEERRAIRERRRSALRTPDTFFNGQVPGSRRTTLLPPSTPMLPALFANTGILSARSNEPSGSSENPLGPPPAEEKEVAVSVKEEENAEDSQVLLARMRHMVEGVRRRQSVETGELSRRMSVSPRKRRGFSLLQEGGYEGEDDVEGQEADADGEDEEAEVGVEDIQEDVEMVEEMDEHLEAGAEDEVDIEAERDAEFDEAAVNGPFETVEESADATPSRPLEVPQTPQLNDLRHLFSSRAAPSTPRFSGMREICFSARDLSPAWRSLPWKVSANC</sequence>
<feature type="compositionally biased region" description="Basic and acidic residues" evidence="1">
    <location>
        <begin position="1"/>
        <end position="10"/>
    </location>
</feature>
<protein>
    <submittedName>
        <fullName evidence="2">Uncharacterized protein</fullName>
    </submittedName>
</protein>
<dbReference type="GeneID" id="63823664"/>
<dbReference type="STRING" id="1314785.A0A165AWU4"/>
<feature type="compositionally biased region" description="Polar residues" evidence="1">
    <location>
        <begin position="220"/>
        <end position="232"/>
    </location>
</feature>
<dbReference type="EMBL" id="KV427714">
    <property type="protein sequence ID" value="KZS99805.1"/>
    <property type="molecule type" value="Genomic_DNA"/>
</dbReference>
<feature type="compositionally biased region" description="Basic and acidic residues" evidence="1">
    <location>
        <begin position="137"/>
        <end position="148"/>
    </location>
</feature>
<dbReference type="Proteomes" id="UP000076871">
    <property type="component" value="Unassembled WGS sequence"/>
</dbReference>
<reference evidence="2 3" key="1">
    <citation type="journal article" date="2016" name="Mol. Biol. Evol.">
        <title>Comparative Genomics of Early-Diverging Mushroom-Forming Fungi Provides Insights into the Origins of Lignocellulose Decay Capabilities.</title>
        <authorList>
            <person name="Nagy L.G."/>
            <person name="Riley R."/>
            <person name="Tritt A."/>
            <person name="Adam C."/>
            <person name="Daum C."/>
            <person name="Floudas D."/>
            <person name="Sun H."/>
            <person name="Yadav J.S."/>
            <person name="Pangilinan J."/>
            <person name="Larsson K.H."/>
            <person name="Matsuura K."/>
            <person name="Barry K."/>
            <person name="Labutti K."/>
            <person name="Kuo R."/>
            <person name="Ohm R.A."/>
            <person name="Bhattacharya S.S."/>
            <person name="Shirouzu T."/>
            <person name="Yoshinaga Y."/>
            <person name="Martin F.M."/>
            <person name="Grigoriev I.V."/>
            <person name="Hibbett D.S."/>
        </authorList>
    </citation>
    <scope>NUCLEOTIDE SEQUENCE [LARGE SCALE GENOMIC DNA]</scope>
    <source>
        <strain evidence="2 3">93-53</strain>
    </source>
</reference>
<feature type="compositionally biased region" description="Basic and acidic residues" evidence="1">
    <location>
        <begin position="239"/>
        <end position="251"/>
    </location>
</feature>
<dbReference type="RefSeq" id="XP_040757546.1">
    <property type="nucleotide sequence ID" value="XM_040906635.1"/>
</dbReference>
<accession>A0A165AWU4</accession>
<evidence type="ECO:0000256" key="1">
    <source>
        <dbReference type="SAM" id="MobiDB-lite"/>
    </source>
</evidence>
<evidence type="ECO:0000313" key="2">
    <source>
        <dbReference type="EMBL" id="KZS99805.1"/>
    </source>
</evidence>
<feature type="compositionally biased region" description="Basic and acidic residues" evidence="1">
    <location>
        <begin position="39"/>
        <end position="49"/>
    </location>
</feature>
<dbReference type="AlphaFoldDB" id="A0A165AWU4"/>
<dbReference type="OrthoDB" id="6288785at2759"/>
<feature type="region of interest" description="Disordered" evidence="1">
    <location>
        <begin position="1"/>
        <end position="67"/>
    </location>
</feature>
<feature type="region of interest" description="Disordered" evidence="1">
    <location>
        <begin position="220"/>
        <end position="328"/>
    </location>
</feature>
<feature type="compositionally biased region" description="Polar residues" evidence="1">
    <location>
        <begin position="92"/>
        <end position="103"/>
    </location>
</feature>
<feature type="region of interest" description="Disordered" evidence="1">
    <location>
        <begin position="84"/>
        <end position="103"/>
    </location>
</feature>
<gene>
    <name evidence="2" type="ORF">LAESUDRAFT_70669</name>
</gene>
<feature type="compositionally biased region" description="Basic and acidic residues" evidence="1">
    <location>
        <begin position="266"/>
        <end position="284"/>
    </location>
</feature>
<dbReference type="InParanoid" id="A0A165AWU4"/>
<keyword evidence="3" id="KW-1185">Reference proteome</keyword>
<proteinExistence type="predicted"/>
<organism evidence="2 3">
    <name type="scientific">Laetiporus sulphureus 93-53</name>
    <dbReference type="NCBI Taxonomy" id="1314785"/>
    <lineage>
        <taxon>Eukaryota</taxon>
        <taxon>Fungi</taxon>
        <taxon>Dikarya</taxon>
        <taxon>Basidiomycota</taxon>
        <taxon>Agaricomycotina</taxon>
        <taxon>Agaricomycetes</taxon>
        <taxon>Polyporales</taxon>
        <taxon>Laetiporus</taxon>
    </lineage>
</organism>
<evidence type="ECO:0000313" key="3">
    <source>
        <dbReference type="Proteomes" id="UP000076871"/>
    </source>
</evidence>
<feature type="compositionally biased region" description="Acidic residues" evidence="1">
    <location>
        <begin position="304"/>
        <end position="328"/>
    </location>
</feature>
<feature type="region of interest" description="Disordered" evidence="1">
    <location>
        <begin position="127"/>
        <end position="205"/>
    </location>
</feature>